<dbReference type="Gene3D" id="3.40.50.620">
    <property type="entry name" value="HUPs"/>
    <property type="match status" value="1"/>
</dbReference>
<sequence>MDACGLVVEYNPFHNGHLHHVQEARKVSGTEIIICVMSGNFLQRGEPAIIDKFHRTRAALASGADLVLELPFTYAVESSEWFARGSVATLAAAGVSSICFGSESGEADSFKKSYDLRKERETEYQEMFRSKMDQGLSFPEANKAAYTAIGLDRDALDLTQPNNILGFSYVREIIERHPNIKPLTIKRTQSGYHDPEVTGRIASATSIRKQLLADGKLTEKTKKAITEQSATQLILYKEAAGFWHSWENYFPLLHYKVSVSSAEELSLYHGVEEGLENRIKKTAATARNMNEWIAAIKTKRYTWTRLQRAFVHILANVTKEEILISHSRLATPYLRILGMNSNGRLYLNRIKKSLDRPLITRVHERPILELEIEERAAQAYYSILSPEQRTSLYRQEMLGPVIAD</sequence>
<dbReference type="EMBL" id="CP129113">
    <property type="protein sequence ID" value="WLV25669.1"/>
    <property type="molecule type" value="Genomic_DNA"/>
</dbReference>
<keyword evidence="1 3" id="KW-0436">Ligase</keyword>
<evidence type="ECO:0000313" key="4">
    <source>
        <dbReference type="EMBL" id="WLV25669.1"/>
    </source>
</evidence>
<evidence type="ECO:0000256" key="3">
    <source>
        <dbReference type="HAMAP-Rule" id="MF_01539"/>
    </source>
</evidence>
<dbReference type="Pfam" id="PF05636">
    <property type="entry name" value="HIGH_NTase1"/>
    <property type="match status" value="1"/>
</dbReference>
<keyword evidence="3" id="KW-0820">tRNA-binding</keyword>
<keyword evidence="3" id="KW-0694">RNA-binding</keyword>
<gene>
    <name evidence="3" type="primary">tmcAL</name>
    <name evidence="4" type="ORF">QR721_05540</name>
</gene>
<dbReference type="SUPFAM" id="SSF52374">
    <property type="entry name" value="Nucleotidylyl transferase"/>
    <property type="match status" value="1"/>
</dbReference>
<feature type="binding site" evidence="3">
    <location>
        <begin position="7"/>
        <end position="20"/>
    </location>
    <ligand>
        <name>ATP</name>
        <dbReference type="ChEBI" id="CHEBI:30616"/>
    </ligand>
</feature>
<keyword evidence="2 3" id="KW-0819">tRNA processing</keyword>
<keyword evidence="3" id="KW-0963">Cytoplasm</keyword>
<proteinExistence type="inferred from homology"/>
<comment type="catalytic activity">
    <reaction evidence="3">
        <text>cytidine(34) in elongator tRNA(Met) + acetate + ATP = N(4)-acetylcytidine(34) in elongator tRNA(Met) + AMP + diphosphate</text>
        <dbReference type="Rhea" id="RHEA:58144"/>
        <dbReference type="Rhea" id="RHEA-COMP:10693"/>
        <dbReference type="Rhea" id="RHEA-COMP:10694"/>
        <dbReference type="ChEBI" id="CHEBI:30089"/>
        <dbReference type="ChEBI" id="CHEBI:30616"/>
        <dbReference type="ChEBI" id="CHEBI:33019"/>
        <dbReference type="ChEBI" id="CHEBI:74900"/>
        <dbReference type="ChEBI" id="CHEBI:82748"/>
        <dbReference type="ChEBI" id="CHEBI:456215"/>
    </reaction>
</comment>
<dbReference type="RefSeq" id="WP_348029462.1">
    <property type="nucleotide sequence ID" value="NZ_CP129113.1"/>
</dbReference>
<dbReference type="PANTHER" id="PTHR37825:SF1">
    <property type="entry name" value="TRNA(MET) CYTIDINE ACETATE LIGASE"/>
    <property type="match status" value="1"/>
</dbReference>
<comment type="similarity">
    <text evidence="3">Belongs to the TmcAL family.</text>
</comment>
<accession>A0ABY9KYG2</accession>
<keyword evidence="3" id="KW-0547">Nucleotide-binding</keyword>
<dbReference type="PANTHER" id="PTHR37825">
    <property type="entry name" value="TRNA(MET) CYTIDINE ACETATE LIGASE"/>
    <property type="match status" value="1"/>
</dbReference>
<feature type="binding site" evidence="3">
    <location>
        <position position="101"/>
    </location>
    <ligand>
        <name>ATP</name>
        <dbReference type="ChEBI" id="CHEBI:30616"/>
    </ligand>
</feature>
<dbReference type="EC" id="6.3.4.-" evidence="3"/>
<feature type="binding site" evidence="3">
    <location>
        <position position="187"/>
    </location>
    <ligand>
        <name>ATP</name>
        <dbReference type="ChEBI" id="CHEBI:30616"/>
    </ligand>
</feature>
<keyword evidence="3" id="KW-0067">ATP-binding</keyword>
<evidence type="ECO:0000313" key="5">
    <source>
        <dbReference type="Proteomes" id="UP001180087"/>
    </source>
</evidence>
<dbReference type="HAMAP" id="MF_01539">
    <property type="entry name" value="TmcAL"/>
    <property type="match status" value="1"/>
</dbReference>
<comment type="function">
    <text evidence="3">Catalyzes the formation of N(4)-acetylcytidine (ac(4)C) at the wobble position of elongator tRNA(Met), using acetate and ATP as substrates. First activates an acetate ion to form acetyladenylate (Ac-AMP) and then transfers the acetyl group to tRNA to form ac(4)C34.</text>
</comment>
<dbReference type="NCBIfam" id="NF010191">
    <property type="entry name" value="PRK13670.1"/>
    <property type="match status" value="1"/>
</dbReference>
<name>A0ABY9KYG2_9BACI</name>
<protein>
    <recommendedName>
        <fullName evidence="3">tRNA(Met) cytidine acetate ligase</fullName>
        <ecNumber evidence="3">6.3.4.-</ecNumber>
    </recommendedName>
</protein>
<comment type="subcellular location">
    <subcellularLocation>
        <location evidence="3">Cytoplasm</location>
    </subcellularLocation>
</comment>
<feature type="binding site" evidence="3">
    <location>
        <position position="162"/>
    </location>
    <ligand>
        <name>ATP</name>
        <dbReference type="ChEBI" id="CHEBI:30616"/>
    </ligand>
</feature>
<organism evidence="4 5">
    <name type="scientific">Aciduricibacillus chroicocephali</name>
    <dbReference type="NCBI Taxonomy" id="3054939"/>
    <lineage>
        <taxon>Bacteria</taxon>
        <taxon>Bacillati</taxon>
        <taxon>Bacillota</taxon>
        <taxon>Bacilli</taxon>
        <taxon>Bacillales</taxon>
        <taxon>Bacillaceae</taxon>
        <taxon>Aciduricibacillus</taxon>
    </lineage>
</organism>
<reference evidence="4" key="1">
    <citation type="submission" date="2023-06" db="EMBL/GenBank/DDBJ databases">
        <title>A Treasure from Seagulls: Isolation and Description of Aciduricobacillus qingdaonensis gen. nov., sp. nov., a Rare Obligately Uric Acid-utilizing Member in the Family Bacillaceae.</title>
        <authorList>
            <person name="Liu W."/>
            <person name="Wang B."/>
        </authorList>
    </citation>
    <scope>NUCLEOTIDE SEQUENCE</scope>
    <source>
        <strain evidence="4">44XB</strain>
    </source>
</reference>
<evidence type="ECO:0000256" key="2">
    <source>
        <dbReference type="ARBA" id="ARBA00022694"/>
    </source>
</evidence>
<comment type="caution">
    <text evidence="3">Lacks conserved residue(s) required for the propagation of feature annotation.</text>
</comment>
<evidence type="ECO:0000256" key="1">
    <source>
        <dbReference type="ARBA" id="ARBA00022598"/>
    </source>
</evidence>
<dbReference type="Proteomes" id="UP001180087">
    <property type="component" value="Chromosome"/>
</dbReference>
<dbReference type="InterPro" id="IPR014729">
    <property type="entry name" value="Rossmann-like_a/b/a_fold"/>
</dbReference>
<keyword evidence="5" id="KW-1185">Reference proteome</keyword>
<dbReference type="InterPro" id="IPR008513">
    <property type="entry name" value="tRNA(Met)_cyd_acetate_ligase"/>
</dbReference>